<keyword evidence="4" id="KW-1185">Reference proteome</keyword>
<feature type="transmembrane region" description="Helical" evidence="1">
    <location>
        <begin position="113"/>
        <end position="131"/>
    </location>
</feature>
<dbReference type="Proteomes" id="UP001153069">
    <property type="component" value="Unassembled WGS sequence"/>
</dbReference>
<keyword evidence="2" id="KW-0732">Signal</keyword>
<feature type="chain" id="PRO_5040488922" evidence="2">
    <location>
        <begin position="21"/>
        <end position="302"/>
    </location>
</feature>
<feature type="transmembrane region" description="Helical" evidence="1">
    <location>
        <begin position="280"/>
        <end position="301"/>
    </location>
</feature>
<feature type="transmembrane region" description="Helical" evidence="1">
    <location>
        <begin position="255"/>
        <end position="273"/>
    </location>
</feature>
<reference evidence="3" key="1">
    <citation type="submission" date="2020-06" db="EMBL/GenBank/DDBJ databases">
        <authorList>
            <consortium name="Plant Systems Biology data submission"/>
        </authorList>
    </citation>
    <scope>NUCLEOTIDE SEQUENCE</scope>
    <source>
        <strain evidence="3">D6</strain>
    </source>
</reference>
<name>A0A9N8HHP4_9STRA</name>
<gene>
    <name evidence="3" type="ORF">SEMRO_650_G181470.1</name>
</gene>
<organism evidence="3 4">
    <name type="scientific">Seminavis robusta</name>
    <dbReference type="NCBI Taxonomy" id="568900"/>
    <lineage>
        <taxon>Eukaryota</taxon>
        <taxon>Sar</taxon>
        <taxon>Stramenopiles</taxon>
        <taxon>Ochrophyta</taxon>
        <taxon>Bacillariophyta</taxon>
        <taxon>Bacillariophyceae</taxon>
        <taxon>Bacillariophycidae</taxon>
        <taxon>Naviculales</taxon>
        <taxon>Naviculaceae</taxon>
        <taxon>Seminavis</taxon>
    </lineage>
</organism>
<evidence type="ECO:0000313" key="4">
    <source>
        <dbReference type="Proteomes" id="UP001153069"/>
    </source>
</evidence>
<protein>
    <submittedName>
        <fullName evidence="3">Uncharacterized protein</fullName>
    </submittedName>
</protein>
<keyword evidence="1" id="KW-0472">Membrane</keyword>
<dbReference type="EMBL" id="CAICTM010000649">
    <property type="protein sequence ID" value="CAB9514391.1"/>
    <property type="molecule type" value="Genomic_DNA"/>
</dbReference>
<sequence>MKWIAKLIAPLFFLSAHASAARETSSSQPVLPFGQLQPKAKLSAPYNAKNGGSPLISTQAIMGVRGGASVNPKLVAATTGASVLSLYSIGCILSPDKVTEGYGIESTHRDNHIVRNSGYLTVIATMVLWFLSYETMSMNPAVAISVLPYCFRRFQNLLTRAPTEFGFSWTLEYIHLAVSCVAVYANWTNAPFANDSTLGFGLLLLLNGFVLFCAPHTMSTSTSLSKMHSRNFGNNLMIDGVFFAALALTQNIFQAFGYCWIFAGLGIGTMTFVTKDIPTIAVNPCVIWMLLMLVFGAVSAWP</sequence>
<feature type="transmembrane region" description="Helical" evidence="1">
    <location>
        <begin position="166"/>
        <end position="187"/>
    </location>
</feature>
<evidence type="ECO:0000256" key="2">
    <source>
        <dbReference type="SAM" id="SignalP"/>
    </source>
</evidence>
<proteinExistence type="predicted"/>
<evidence type="ECO:0000256" key="1">
    <source>
        <dbReference type="SAM" id="Phobius"/>
    </source>
</evidence>
<comment type="caution">
    <text evidence="3">The sequence shown here is derived from an EMBL/GenBank/DDBJ whole genome shotgun (WGS) entry which is preliminary data.</text>
</comment>
<feature type="transmembrane region" description="Helical" evidence="1">
    <location>
        <begin position="199"/>
        <end position="220"/>
    </location>
</feature>
<keyword evidence="1" id="KW-0812">Transmembrane</keyword>
<evidence type="ECO:0000313" key="3">
    <source>
        <dbReference type="EMBL" id="CAB9514391.1"/>
    </source>
</evidence>
<dbReference type="AlphaFoldDB" id="A0A9N8HHP4"/>
<keyword evidence="1" id="KW-1133">Transmembrane helix</keyword>
<feature type="signal peptide" evidence="2">
    <location>
        <begin position="1"/>
        <end position="20"/>
    </location>
</feature>
<accession>A0A9N8HHP4</accession>